<dbReference type="AlphaFoldDB" id="S2WLA8"/>
<name>S2WLA8_9ACTN</name>
<evidence type="ECO:0000313" key="2">
    <source>
        <dbReference type="Proteomes" id="UP000014417"/>
    </source>
</evidence>
<evidence type="ECO:0000313" key="1">
    <source>
        <dbReference type="EMBL" id="EPD33432.1"/>
    </source>
</evidence>
<proteinExistence type="predicted"/>
<dbReference type="Proteomes" id="UP000014417">
    <property type="component" value="Unassembled WGS sequence"/>
</dbReference>
<dbReference type="EMBL" id="AGZR01000005">
    <property type="protein sequence ID" value="EPD33432.1"/>
    <property type="molecule type" value="Genomic_DNA"/>
</dbReference>
<comment type="caution">
    <text evidence="1">The sequence shown here is derived from an EMBL/GenBank/DDBJ whole genome shotgun (WGS) entry which is preliminary data.</text>
</comment>
<protein>
    <submittedName>
        <fullName evidence="1">Uncharacterized protein</fullName>
    </submittedName>
</protein>
<organism evidence="1 2">
    <name type="scientific">Propionimicrobium lymphophilum ACS-093-V-SCH5</name>
    <dbReference type="NCBI Taxonomy" id="883161"/>
    <lineage>
        <taxon>Bacteria</taxon>
        <taxon>Bacillati</taxon>
        <taxon>Actinomycetota</taxon>
        <taxon>Actinomycetes</taxon>
        <taxon>Propionibacteriales</taxon>
        <taxon>Propionibacteriaceae</taxon>
        <taxon>Propionimicrobium</taxon>
    </lineage>
</organism>
<reference evidence="1 2" key="1">
    <citation type="submission" date="2013-04" db="EMBL/GenBank/DDBJ databases">
        <title>The Genome Sequence of Propionimicrobium lymphophilum ACS-093-V-SCH5.</title>
        <authorList>
            <consortium name="The Broad Institute Genomics Platform"/>
            <person name="Earl A."/>
            <person name="Ward D."/>
            <person name="Feldgarden M."/>
            <person name="Gevers D."/>
            <person name="Saerens B."/>
            <person name="Vaneechoutte M."/>
            <person name="Walker B."/>
            <person name="Young S."/>
            <person name="Zeng Q."/>
            <person name="Gargeya S."/>
            <person name="Fitzgerald M."/>
            <person name="Haas B."/>
            <person name="Abouelleil A."/>
            <person name="Allen A.W."/>
            <person name="Alvarado L."/>
            <person name="Arachchi H.M."/>
            <person name="Berlin A.M."/>
            <person name="Chapman S.B."/>
            <person name="Gainer-Dewar J."/>
            <person name="Goldberg J."/>
            <person name="Griggs A."/>
            <person name="Gujja S."/>
            <person name="Hansen M."/>
            <person name="Howarth C."/>
            <person name="Imamovic A."/>
            <person name="Ireland A."/>
            <person name="Larimer J."/>
            <person name="McCowan C."/>
            <person name="Murphy C."/>
            <person name="Pearson M."/>
            <person name="Poon T.W."/>
            <person name="Priest M."/>
            <person name="Roberts A."/>
            <person name="Saif S."/>
            <person name="Shea T."/>
            <person name="Sisk P."/>
            <person name="Sykes S."/>
            <person name="Wortman J."/>
            <person name="Nusbaum C."/>
            <person name="Birren B."/>
        </authorList>
    </citation>
    <scope>NUCLEOTIDE SEQUENCE [LARGE SCALE GENOMIC DNA]</scope>
    <source>
        <strain evidence="1 2">ACS-093-V-SCH5</strain>
    </source>
</reference>
<dbReference type="HOGENOM" id="CLU_1569302_0_0_11"/>
<dbReference type="STRING" id="883161.HMPREF9306_00972"/>
<gene>
    <name evidence="1" type="ORF">HMPREF9306_00972</name>
</gene>
<keyword evidence="2" id="KW-1185">Reference proteome</keyword>
<accession>S2WLA8</accession>
<sequence length="170" mass="19089">MELPHNWKNLPVAKLDPFDVSVAPTKQQGAKDLQAVCVAYDNRRITALGKNRHEAAKPGRDVRNGFTATPSHFANMFAFRHRLGRKFARQFTLQDSPILFAKQRAFDGFEAKTPTDYFGGLDCPNLIATPNSFGPRSDEFARGPLRLPDAKIGQRRSHILTKHPSLYISN</sequence>